<dbReference type="Pfam" id="PF07460">
    <property type="entry name" value="NUMOD3"/>
    <property type="match status" value="1"/>
</dbReference>
<evidence type="ECO:0000256" key="1">
    <source>
        <dbReference type="SAM" id="MobiDB-lite"/>
    </source>
</evidence>
<organism evidence="3 4">
    <name type="scientific">Platanthera zijinensis</name>
    <dbReference type="NCBI Taxonomy" id="2320716"/>
    <lineage>
        <taxon>Eukaryota</taxon>
        <taxon>Viridiplantae</taxon>
        <taxon>Streptophyta</taxon>
        <taxon>Embryophyta</taxon>
        <taxon>Tracheophyta</taxon>
        <taxon>Spermatophyta</taxon>
        <taxon>Magnoliopsida</taxon>
        <taxon>Liliopsida</taxon>
        <taxon>Asparagales</taxon>
        <taxon>Orchidaceae</taxon>
        <taxon>Orchidoideae</taxon>
        <taxon>Orchideae</taxon>
        <taxon>Orchidinae</taxon>
        <taxon>Platanthera</taxon>
    </lineage>
</organism>
<feature type="domain" description="Nuclease associated modular" evidence="2">
    <location>
        <begin position="120"/>
        <end position="149"/>
    </location>
</feature>
<dbReference type="Proteomes" id="UP001418222">
    <property type="component" value="Unassembled WGS sequence"/>
</dbReference>
<dbReference type="AlphaFoldDB" id="A0AAP0BSK0"/>
<protein>
    <recommendedName>
        <fullName evidence="2">Nuclease associated modular domain-containing protein</fullName>
    </recommendedName>
</protein>
<dbReference type="GO" id="GO:0003677">
    <property type="term" value="F:DNA binding"/>
    <property type="evidence" value="ECO:0007669"/>
    <property type="project" value="InterPro"/>
</dbReference>
<name>A0AAP0BSK0_9ASPA</name>
<dbReference type="EMBL" id="JBBWWQ010000004">
    <property type="protein sequence ID" value="KAK8949365.1"/>
    <property type="molecule type" value="Genomic_DNA"/>
</dbReference>
<evidence type="ECO:0000313" key="3">
    <source>
        <dbReference type="EMBL" id="KAK8949365.1"/>
    </source>
</evidence>
<accession>A0AAP0BSK0</accession>
<evidence type="ECO:0000259" key="2">
    <source>
        <dbReference type="Pfam" id="PF07460"/>
    </source>
</evidence>
<reference evidence="3 4" key="1">
    <citation type="journal article" date="2022" name="Nat. Plants">
        <title>Genomes of leafy and leafless Platanthera orchids illuminate the evolution of mycoheterotrophy.</title>
        <authorList>
            <person name="Li M.H."/>
            <person name="Liu K.W."/>
            <person name="Li Z."/>
            <person name="Lu H.C."/>
            <person name="Ye Q.L."/>
            <person name="Zhang D."/>
            <person name="Wang J.Y."/>
            <person name="Li Y.F."/>
            <person name="Zhong Z.M."/>
            <person name="Liu X."/>
            <person name="Yu X."/>
            <person name="Liu D.K."/>
            <person name="Tu X.D."/>
            <person name="Liu B."/>
            <person name="Hao Y."/>
            <person name="Liao X.Y."/>
            <person name="Jiang Y.T."/>
            <person name="Sun W.H."/>
            <person name="Chen J."/>
            <person name="Chen Y.Q."/>
            <person name="Ai Y."/>
            <person name="Zhai J.W."/>
            <person name="Wu S.S."/>
            <person name="Zhou Z."/>
            <person name="Hsiao Y.Y."/>
            <person name="Wu W.L."/>
            <person name="Chen Y.Y."/>
            <person name="Lin Y.F."/>
            <person name="Hsu J.L."/>
            <person name="Li C.Y."/>
            <person name="Wang Z.W."/>
            <person name="Zhao X."/>
            <person name="Zhong W.Y."/>
            <person name="Ma X.K."/>
            <person name="Ma L."/>
            <person name="Huang J."/>
            <person name="Chen G.Z."/>
            <person name="Huang M.Z."/>
            <person name="Huang L."/>
            <person name="Peng D.H."/>
            <person name="Luo Y.B."/>
            <person name="Zou S.Q."/>
            <person name="Chen S.P."/>
            <person name="Lan S."/>
            <person name="Tsai W.C."/>
            <person name="Van de Peer Y."/>
            <person name="Liu Z.J."/>
        </authorList>
    </citation>
    <scope>NUCLEOTIDE SEQUENCE [LARGE SCALE GENOMIC DNA]</scope>
    <source>
        <strain evidence="3">Lor287</strain>
    </source>
</reference>
<sequence length="368" mass="42365">MPMSKTSLGPAATCAVYHSLFQLKSQPKLGVLYIETSSLAFATSFTFPKVQLGHSMHLKVHMPSPKINHSPLMEDASVHQLKTLNVSSERSQDHILHDIDGNPQIEDCSFSLFANSKELERRRKIGLANRGRIPWNKGIKHSEETRMLIQKRTTEALSDPKVRKKMSEWPHSHSDQSKERISSTMRKVWQESLKHKRLQEKLYWLWAGYVADAAKRGGKDQRELDWDAFPKINAELNFEYLLERDEKLKAREAAKLESEIVARERAESLTRRRGINEEKGKTKALARQNLLERKNKKILATDLKLIERLAKIRCCKKKMVIPVSSQRLSSQPSVEKLDLELIKAQKIQRSVSLAEQLQTLKSKKEEKC</sequence>
<dbReference type="PANTHER" id="PTHR34199">
    <property type="entry name" value="NUMOD3 MOTIF FAMILY PROTEIN, EXPRESSED"/>
    <property type="match status" value="1"/>
</dbReference>
<keyword evidence="4" id="KW-1185">Reference proteome</keyword>
<proteinExistence type="predicted"/>
<evidence type="ECO:0000313" key="4">
    <source>
        <dbReference type="Proteomes" id="UP001418222"/>
    </source>
</evidence>
<dbReference type="PANTHER" id="PTHR34199:SF1">
    <property type="entry name" value="HISTONE-LYSINE N-METHYLTRANSFERASE, H3 LYSINE-79 SPECIFIC-LIKE PROTEIN"/>
    <property type="match status" value="1"/>
</dbReference>
<dbReference type="InterPro" id="IPR003611">
    <property type="entry name" value="NUMOD3"/>
</dbReference>
<comment type="caution">
    <text evidence="3">The sequence shown here is derived from an EMBL/GenBank/DDBJ whole genome shotgun (WGS) entry which is preliminary data.</text>
</comment>
<feature type="region of interest" description="Disordered" evidence="1">
    <location>
        <begin position="159"/>
        <end position="181"/>
    </location>
</feature>
<gene>
    <name evidence="3" type="ORF">KSP39_PZI005592</name>
</gene>